<name>A0A9D2BNE0_9BACT</name>
<evidence type="ECO:0000313" key="3">
    <source>
        <dbReference type="Proteomes" id="UP000823847"/>
    </source>
</evidence>
<dbReference type="EMBL" id="DXEN01000008">
    <property type="protein sequence ID" value="HIX85209.1"/>
    <property type="molecule type" value="Genomic_DNA"/>
</dbReference>
<feature type="transmembrane region" description="Helical" evidence="1">
    <location>
        <begin position="36"/>
        <end position="56"/>
    </location>
</feature>
<reference evidence="2" key="1">
    <citation type="journal article" date="2021" name="PeerJ">
        <title>Extensive microbial diversity within the chicken gut microbiome revealed by metagenomics and culture.</title>
        <authorList>
            <person name="Gilroy R."/>
            <person name="Ravi A."/>
            <person name="Getino M."/>
            <person name="Pursley I."/>
            <person name="Horton D.L."/>
            <person name="Alikhan N.F."/>
            <person name="Baker D."/>
            <person name="Gharbi K."/>
            <person name="Hall N."/>
            <person name="Watson M."/>
            <person name="Adriaenssens E.M."/>
            <person name="Foster-Nyarko E."/>
            <person name="Jarju S."/>
            <person name="Secka A."/>
            <person name="Antonio M."/>
            <person name="Oren A."/>
            <person name="Chaudhuri R.R."/>
            <person name="La Ragione R."/>
            <person name="Hildebrand F."/>
            <person name="Pallen M.J."/>
        </authorList>
    </citation>
    <scope>NUCLEOTIDE SEQUENCE</scope>
    <source>
        <strain evidence="2">ChiHecec2B26-12326</strain>
    </source>
</reference>
<accession>A0A9D2BNE0</accession>
<proteinExistence type="predicted"/>
<keyword evidence="1" id="KW-0812">Transmembrane</keyword>
<dbReference type="Proteomes" id="UP000823847">
    <property type="component" value="Unassembled WGS sequence"/>
</dbReference>
<comment type="caution">
    <text evidence="2">The sequence shown here is derived from an EMBL/GenBank/DDBJ whole genome shotgun (WGS) entry which is preliminary data.</text>
</comment>
<protein>
    <submittedName>
        <fullName evidence="2">Uncharacterized protein</fullName>
    </submittedName>
</protein>
<dbReference type="AlphaFoldDB" id="A0A9D2BNE0"/>
<organism evidence="2 3">
    <name type="scientific">Candidatus Parabacteroides intestinigallinarum</name>
    <dbReference type="NCBI Taxonomy" id="2838722"/>
    <lineage>
        <taxon>Bacteria</taxon>
        <taxon>Pseudomonadati</taxon>
        <taxon>Bacteroidota</taxon>
        <taxon>Bacteroidia</taxon>
        <taxon>Bacteroidales</taxon>
        <taxon>Tannerellaceae</taxon>
        <taxon>Parabacteroides</taxon>
    </lineage>
</organism>
<sequence length="74" mass="8275">MKQTYKKGGRYFLVFVLFFLIMGGISRLNLANDPEGGNLLVHSVGALIGTGLYVIAERFIRMLRKKRGKSENGI</sequence>
<keyword evidence="1" id="KW-0472">Membrane</keyword>
<evidence type="ECO:0000313" key="2">
    <source>
        <dbReference type="EMBL" id="HIX85209.1"/>
    </source>
</evidence>
<reference evidence="2" key="2">
    <citation type="submission" date="2021-04" db="EMBL/GenBank/DDBJ databases">
        <authorList>
            <person name="Gilroy R."/>
        </authorList>
    </citation>
    <scope>NUCLEOTIDE SEQUENCE</scope>
    <source>
        <strain evidence="2">ChiHecec2B26-12326</strain>
    </source>
</reference>
<evidence type="ECO:0000256" key="1">
    <source>
        <dbReference type="SAM" id="Phobius"/>
    </source>
</evidence>
<keyword evidence="1" id="KW-1133">Transmembrane helix</keyword>
<feature type="transmembrane region" description="Helical" evidence="1">
    <location>
        <begin position="12"/>
        <end position="30"/>
    </location>
</feature>
<gene>
    <name evidence="2" type="ORF">H9848_01170</name>
</gene>